<feature type="domain" description="Tetrahydrofolate dehydrogenase/cyclohydrolase catalytic" evidence="13">
    <location>
        <begin position="5"/>
        <end position="119"/>
    </location>
</feature>
<keyword evidence="10 12" id="KW-0511">Multifunctional enzyme</keyword>
<dbReference type="RefSeq" id="WP_208926949.1">
    <property type="nucleotide sequence ID" value="NZ_CP013655.1"/>
</dbReference>
<dbReference type="SUPFAM" id="SSF53223">
    <property type="entry name" value="Aminoacid dehydrogenase-like, N-terminal domain"/>
    <property type="match status" value="1"/>
</dbReference>
<dbReference type="GO" id="GO:0000105">
    <property type="term" value="P:L-histidine biosynthetic process"/>
    <property type="evidence" value="ECO:0007669"/>
    <property type="project" value="UniProtKB-KW"/>
</dbReference>
<evidence type="ECO:0000256" key="11">
    <source>
        <dbReference type="ARBA" id="ARBA00036357"/>
    </source>
</evidence>
<dbReference type="EMBL" id="CP013655">
    <property type="protein sequence ID" value="ALS37269.1"/>
    <property type="molecule type" value="Genomic_DNA"/>
</dbReference>
<evidence type="ECO:0000256" key="6">
    <source>
        <dbReference type="ARBA" id="ARBA00022857"/>
    </source>
</evidence>
<proteinExistence type="inferred from homology"/>
<organism evidence="15 16">
    <name type="scientific">Enterococcus rotai</name>
    <dbReference type="NCBI Taxonomy" id="118060"/>
    <lineage>
        <taxon>Bacteria</taxon>
        <taxon>Bacillati</taxon>
        <taxon>Bacillota</taxon>
        <taxon>Bacilli</taxon>
        <taxon>Lactobacillales</taxon>
        <taxon>Enterococcaceae</taxon>
        <taxon>Enterococcus</taxon>
    </lineage>
</organism>
<dbReference type="NCBIfam" id="NF010783">
    <property type="entry name" value="PRK14186.1"/>
    <property type="match status" value="1"/>
</dbReference>
<dbReference type="InterPro" id="IPR020630">
    <property type="entry name" value="THF_DH/CycHdrlase_cat_dom"/>
</dbReference>
<evidence type="ECO:0000313" key="15">
    <source>
        <dbReference type="EMBL" id="ALS37269.1"/>
    </source>
</evidence>
<accession>A0A0U2LWD7</accession>
<dbReference type="EC" id="3.5.4.9" evidence="12"/>
<dbReference type="FunFam" id="3.40.50.720:FF:000094">
    <property type="entry name" value="Bifunctional protein FolD"/>
    <property type="match status" value="1"/>
</dbReference>
<dbReference type="InterPro" id="IPR046346">
    <property type="entry name" value="Aminoacid_DH-like_N_sf"/>
</dbReference>
<dbReference type="InterPro" id="IPR020631">
    <property type="entry name" value="THF_DH/CycHdrlase_NAD-bd_dom"/>
</dbReference>
<name>A0A0U2LWD7_9ENTE</name>
<feature type="binding site" evidence="12">
    <location>
        <begin position="164"/>
        <end position="166"/>
    </location>
    <ligand>
        <name>NADP(+)</name>
        <dbReference type="ChEBI" id="CHEBI:58349"/>
    </ligand>
</feature>
<dbReference type="PROSITE" id="PS00766">
    <property type="entry name" value="THF_DHG_CYH_1"/>
    <property type="match status" value="1"/>
</dbReference>
<evidence type="ECO:0000256" key="7">
    <source>
        <dbReference type="ARBA" id="ARBA00023002"/>
    </source>
</evidence>
<evidence type="ECO:0000256" key="1">
    <source>
        <dbReference type="ARBA" id="ARBA00004777"/>
    </source>
</evidence>
<dbReference type="PANTHER" id="PTHR48099">
    <property type="entry name" value="C-1-TETRAHYDROFOLATE SYNTHASE, CYTOPLASMIC-RELATED"/>
    <property type="match status" value="1"/>
</dbReference>
<dbReference type="GO" id="GO:0006164">
    <property type="term" value="P:purine nucleotide biosynthetic process"/>
    <property type="evidence" value="ECO:0007669"/>
    <property type="project" value="UniProtKB-KW"/>
</dbReference>
<dbReference type="InterPro" id="IPR000672">
    <property type="entry name" value="THF_DH/CycHdrlase"/>
</dbReference>
<feature type="domain" description="Tetrahydrofolate dehydrogenase/cyclohydrolase NAD(P)-binding" evidence="14">
    <location>
        <begin position="138"/>
        <end position="280"/>
    </location>
</feature>
<dbReference type="GO" id="GO:0004477">
    <property type="term" value="F:methenyltetrahydrofolate cyclohydrolase activity"/>
    <property type="evidence" value="ECO:0007669"/>
    <property type="project" value="UniProtKB-UniRule"/>
</dbReference>
<evidence type="ECO:0000259" key="13">
    <source>
        <dbReference type="Pfam" id="PF00763"/>
    </source>
</evidence>
<dbReference type="Proteomes" id="UP000067523">
    <property type="component" value="Chromosome"/>
</dbReference>
<comment type="pathway">
    <text evidence="1 12">One-carbon metabolism; tetrahydrofolate interconversion.</text>
</comment>
<dbReference type="UniPathway" id="UPA00193"/>
<keyword evidence="9 12" id="KW-0486">Methionine biosynthesis</keyword>
<keyword evidence="6 12" id="KW-0521">NADP</keyword>
<dbReference type="Pfam" id="PF00763">
    <property type="entry name" value="THF_DHG_CYH"/>
    <property type="match status" value="1"/>
</dbReference>
<evidence type="ECO:0000256" key="12">
    <source>
        <dbReference type="HAMAP-Rule" id="MF_01576"/>
    </source>
</evidence>
<dbReference type="InterPro" id="IPR036291">
    <property type="entry name" value="NAD(P)-bd_dom_sf"/>
</dbReference>
<evidence type="ECO:0000256" key="3">
    <source>
        <dbReference type="ARBA" id="ARBA00022605"/>
    </source>
</evidence>
<evidence type="ECO:0000256" key="4">
    <source>
        <dbReference type="ARBA" id="ARBA00022755"/>
    </source>
</evidence>
<dbReference type="GO" id="GO:0009086">
    <property type="term" value="P:methionine biosynthetic process"/>
    <property type="evidence" value="ECO:0007669"/>
    <property type="project" value="UniProtKB-KW"/>
</dbReference>
<evidence type="ECO:0000256" key="8">
    <source>
        <dbReference type="ARBA" id="ARBA00023102"/>
    </source>
</evidence>
<evidence type="ECO:0000313" key="16">
    <source>
        <dbReference type="Proteomes" id="UP000067523"/>
    </source>
</evidence>
<dbReference type="GO" id="GO:0005829">
    <property type="term" value="C:cytosol"/>
    <property type="evidence" value="ECO:0007669"/>
    <property type="project" value="TreeGrafter"/>
</dbReference>
<evidence type="ECO:0000256" key="9">
    <source>
        <dbReference type="ARBA" id="ARBA00023167"/>
    </source>
</evidence>
<reference evidence="16" key="1">
    <citation type="submission" date="2015-12" db="EMBL/GenBank/DDBJ databases">
        <authorList>
            <person name="Lauer A."/>
            <person name="Humrighouse B."/>
            <person name="Loparev V."/>
            <person name="Shewmaker P.L."/>
            <person name="Whitney A.M."/>
            <person name="McLaughlin R.W."/>
        </authorList>
    </citation>
    <scope>NUCLEOTIDE SEQUENCE [LARGE SCALE GENOMIC DNA]</scope>
    <source>
        <strain evidence="16">LMG 26678</strain>
    </source>
</reference>
<evidence type="ECO:0000256" key="2">
    <source>
        <dbReference type="ARBA" id="ARBA00022563"/>
    </source>
</evidence>
<dbReference type="STRING" id="118060.ATZ35_08890"/>
<comment type="catalytic activity">
    <reaction evidence="12">
        <text>(6R)-5,10-methylene-5,6,7,8-tetrahydrofolate + NADP(+) = (6R)-5,10-methenyltetrahydrofolate + NADPH</text>
        <dbReference type="Rhea" id="RHEA:22812"/>
        <dbReference type="ChEBI" id="CHEBI:15636"/>
        <dbReference type="ChEBI" id="CHEBI:57455"/>
        <dbReference type="ChEBI" id="CHEBI:57783"/>
        <dbReference type="ChEBI" id="CHEBI:58349"/>
        <dbReference type="EC" id="1.5.1.5"/>
    </reaction>
</comment>
<dbReference type="AlphaFoldDB" id="A0A0U2LWD7"/>
<gene>
    <name evidence="12" type="primary">folD</name>
    <name evidence="15" type="ORF">ATZ35_08890</name>
</gene>
<dbReference type="HAMAP" id="MF_01576">
    <property type="entry name" value="THF_DHG_CYH"/>
    <property type="match status" value="1"/>
</dbReference>
<keyword evidence="5 12" id="KW-0378">Hydrolase</keyword>
<comment type="function">
    <text evidence="12">Catalyzes the oxidation of 5,10-methylenetetrahydrofolate to 5,10-methenyltetrahydrofolate and then the hydrolysis of 5,10-methenyltetrahydrofolate to 10-formyltetrahydrofolate.</text>
</comment>
<dbReference type="Pfam" id="PF02882">
    <property type="entry name" value="THF_DHG_CYH_C"/>
    <property type="match status" value="1"/>
</dbReference>
<dbReference type="Gene3D" id="3.40.50.720">
    <property type="entry name" value="NAD(P)-binding Rossmann-like Domain"/>
    <property type="match status" value="1"/>
</dbReference>
<dbReference type="PROSITE" id="PS00767">
    <property type="entry name" value="THF_DHG_CYH_2"/>
    <property type="match status" value="1"/>
</dbReference>
<keyword evidence="2 12" id="KW-0554">One-carbon metabolism</keyword>
<dbReference type="KEGG" id="erx:ATZ35_08890"/>
<comment type="catalytic activity">
    <reaction evidence="11 12">
        <text>(6R)-5,10-methenyltetrahydrofolate + H2O = (6R)-10-formyltetrahydrofolate + H(+)</text>
        <dbReference type="Rhea" id="RHEA:23700"/>
        <dbReference type="ChEBI" id="CHEBI:15377"/>
        <dbReference type="ChEBI" id="CHEBI:15378"/>
        <dbReference type="ChEBI" id="CHEBI:57455"/>
        <dbReference type="ChEBI" id="CHEBI:195366"/>
        <dbReference type="EC" id="3.5.4.9"/>
    </reaction>
</comment>
<keyword evidence="8 12" id="KW-0368">Histidine biosynthesis</keyword>
<dbReference type="NCBIfam" id="NF010776">
    <property type="entry name" value="PRK14179.1"/>
    <property type="match status" value="1"/>
</dbReference>
<dbReference type="GO" id="GO:0004488">
    <property type="term" value="F:methylenetetrahydrofolate dehydrogenase (NADP+) activity"/>
    <property type="evidence" value="ECO:0007669"/>
    <property type="project" value="UniProtKB-UniRule"/>
</dbReference>
<keyword evidence="7 12" id="KW-0560">Oxidoreductase</keyword>
<keyword evidence="4 12" id="KW-0658">Purine biosynthesis</keyword>
<dbReference type="SUPFAM" id="SSF51735">
    <property type="entry name" value="NAD(P)-binding Rossmann-fold domains"/>
    <property type="match status" value="1"/>
</dbReference>
<dbReference type="GO" id="GO:0035999">
    <property type="term" value="P:tetrahydrofolate interconversion"/>
    <property type="evidence" value="ECO:0007669"/>
    <property type="project" value="UniProtKB-UniRule"/>
</dbReference>
<evidence type="ECO:0000259" key="14">
    <source>
        <dbReference type="Pfam" id="PF02882"/>
    </source>
</evidence>
<evidence type="ECO:0000256" key="5">
    <source>
        <dbReference type="ARBA" id="ARBA00022801"/>
    </source>
</evidence>
<sequence length="281" mass="30910">MGELINGRELADRMQAQIKEEVQELEKKSIRPGLVVLLVGENQASQTYVKNKDLAAAKIGIRSKIERLPETISEADLLTVIEQYNQDADYHGILVQLPLPKHIDEEKVLLAVDPNKDVDGFHPMNMGHLFIGEPTMIPCTPYGIMKMFEAYNIDLEGKRAVVIGRSNIVGKPMAQLMMMKNATVTIAHSRTVDLPAVAREADILVVAIGRGHFVTKEFVKPGAVVIDVGMNRDANGKLIGDVKFDEVAPIASFITPVPKGVGPMTITMLMYQTVEAAKKQK</sequence>
<dbReference type="InterPro" id="IPR020867">
    <property type="entry name" value="THF_DH/CycHdrlase_CS"/>
</dbReference>
<dbReference type="EC" id="1.5.1.5" evidence="12"/>
<dbReference type="CDD" id="cd01080">
    <property type="entry name" value="NAD_bind_m-THF_DH_Cyclohyd"/>
    <property type="match status" value="1"/>
</dbReference>
<dbReference type="Gene3D" id="3.40.50.10860">
    <property type="entry name" value="Leucine Dehydrogenase, chain A, domain 1"/>
    <property type="match status" value="1"/>
</dbReference>
<evidence type="ECO:0000256" key="10">
    <source>
        <dbReference type="ARBA" id="ARBA00023268"/>
    </source>
</evidence>
<dbReference type="FunFam" id="3.40.50.10860:FF:000001">
    <property type="entry name" value="Bifunctional protein FolD"/>
    <property type="match status" value="1"/>
</dbReference>
<protein>
    <recommendedName>
        <fullName evidence="12">Bifunctional protein FolD</fullName>
    </recommendedName>
    <domain>
        <recommendedName>
            <fullName evidence="12">Methylenetetrahydrofolate dehydrogenase</fullName>
            <ecNumber evidence="12">1.5.1.5</ecNumber>
        </recommendedName>
    </domain>
    <domain>
        <recommendedName>
            <fullName evidence="12">Methenyltetrahydrofolate cyclohydrolase</fullName>
            <ecNumber evidence="12">3.5.4.9</ecNumber>
        </recommendedName>
    </domain>
</protein>
<comment type="subunit">
    <text evidence="12">Homodimer.</text>
</comment>
<comment type="caution">
    <text evidence="12">Lacks conserved residue(s) required for the propagation of feature annotation.</text>
</comment>
<dbReference type="PRINTS" id="PR00085">
    <property type="entry name" value="THFDHDRGNASE"/>
</dbReference>
<comment type="similarity">
    <text evidence="12">Belongs to the tetrahydrofolate dehydrogenase/cyclohydrolase family.</text>
</comment>
<keyword evidence="3 12" id="KW-0028">Amino-acid biosynthesis</keyword>
<dbReference type="PANTHER" id="PTHR48099:SF5">
    <property type="entry name" value="C-1-TETRAHYDROFOLATE SYNTHASE, CYTOPLASMIC"/>
    <property type="match status" value="1"/>
</dbReference>
<keyword evidence="16" id="KW-1185">Reference proteome</keyword>